<evidence type="ECO:0000313" key="13">
    <source>
        <dbReference type="Proteomes" id="UP000646308"/>
    </source>
</evidence>
<dbReference type="GO" id="GO:0043590">
    <property type="term" value="C:bacterial nucleoid"/>
    <property type="evidence" value="ECO:0007669"/>
    <property type="project" value="TreeGrafter"/>
</dbReference>
<dbReference type="PROSITE" id="PS51192">
    <property type="entry name" value="HELICASE_ATP_BIND_1"/>
    <property type="match status" value="1"/>
</dbReference>
<dbReference type="GO" id="GO:0005737">
    <property type="term" value="C:cytoplasm"/>
    <property type="evidence" value="ECO:0007669"/>
    <property type="project" value="TreeGrafter"/>
</dbReference>
<dbReference type="InterPro" id="IPR027417">
    <property type="entry name" value="P-loop_NTPase"/>
</dbReference>
<dbReference type="RefSeq" id="WP_060551088.1">
    <property type="nucleotide sequence ID" value="NZ_CP009623.1"/>
</dbReference>
<comment type="caution">
    <text evidence="10">The sequence shown here is derived from an EMBL/GenBank/DDBJ whole genome shotgun (WGS) entry which is preliminary data.</text>
</comment>
<dbReference type="InterPro" id="IPR001650">
    <property type="entry name" value="Helicase_C-like"/>
</dbReference>
<feature type="domain" description="Helicase C-terminal" evidence="9">
    <location>
        <begin position="213"/>
        <end position="367"/>
    </location>
</feature>
<dbReference type="GeneID" id="57691592"/>
<evidence type="ECO:0000313" key="11">
    <source>
        <dbReference type="EMBL" id="OTW31233.1"/>
    </source>
</evidence>
<dbReference type="SUPFAM" id="SSF52540">
    <property type="entry name" value="P-loop containing nucleoside triphosphate hydrolases"/>
    <property type="match status" value="1"/>
</dbReference>
<dbReference type="GO" id="GO:0006310">
    <property type="term" value="P:DNA recombination"/>
    <property type="evidence" value="ECO:0007669"/>
    <property type="project" value="InterPro"/>
</dbReference>
<evidence type="ECO:0000259" key="8">
    <source>
        <dbReference type="PROSITE" id="PS51192"/>
    </source>
</evidence>
<dbReference type="EMBL" id="WMFL01000053">
    <property type="protein sequence ID" value="NJI01931.1"/>
    <property type="molecule type" value="Genomic_DNA"/>
</dbReference>
<dbReference type="InterPro" id="IPR014001">
    <property type="entry name" value="Helicase_ATP-bd"/>
</dbReference>
<evidence type="ECO:0000256" key="3">
    <source>
        <dbReference type="ARBA" id="ARBA00022806"/>
    </source>
</evidence>
<evidence type="ECO:0000256" key="1">
    <source>
        <dbReference type="ARBA" id="ARBA00022741"/>
    </source>
</evidence>
<dbReference type="AlphaFoldDB" id="A0A2T4MJ13"/>
<sequence length="458" mass="52889">MLNKALKHYFGFDSFKPGQKDIIKNVMDGHHTLGVLPTGSGKSLCYQLPTYIKGEPTLIISPLISLMDDQVMQMKMNGERRVVAIHSGMEERERQLAFKQLTTARFIFVSPELLMQPHHFNRFKHLNFGLIVLDEAHCLSEWGFDFRPHYALIGHVIRYFKDTTILALTATATPQLLHDLTTVIELPFELYDSSVNRSNISLNVKFMDSYEEKLNWLLGFIEDSGPTIIYVSSKKVGLHLAGRIYEAGHLTGLYHGDLSYQERQTVQHQFINNEIKIIVATSAFGMGINKPNIRSVVHFHAPYSPSSYIQEIGRAGRDGALSQAILLYQPDDQYLMENLMTLNAIDQTDITLYEQGQLIDEEKRQIIETLRQRFQINTLAQIFSNQSQLKHRAYRHMMHFIMTQQCRRAVILRYFNTTEVQEQHCCDICDNIFQITEKNGKKVKRQLNYIEKLKSLLD</sequence>
<dbReference type="Proteomes" id="UP000195208">
    <property type="component" value="Unassembled WGS sequence"/>
</dbReference>
<keyword evidence="1" id="KW-0547">Nucleotide-binding</keyword>
<name>A0A2T4MJ13_9STAP</name>
<dbReference type="NCBIfam" id="TIGR00614">
    <property type="entry name" value="recQ_fam"/>
    <property type="match status" value="1"/>
</dbReference>
<dbReference type="Proteomes" id="UP000646308">
    <property type="component" value="Unassembled WGS sequence"/>
</dbReference>
<evidence type="ECO:0000256" key="7">
    <source>
        <dbReference type="ARBA" id="ARBA00044550"/>
    </source>
</evidence>
<keyword evidence="3 10" id="KW-0347">Helicase</keyword>
<gene>
    <name evidence="11" type="ORF">B9M88_05925</name>
    <name evidence="10" type="ORF">GLV84_03530</name>
</gene>
<dbReference type="PANTHER" id="PTHR13710:SF84">
    <property type="entry name" value="ATP-DEPENDENT DNA HELICASE RECS-RELATED"/>
    <property type="match status" value="1"/>
</dbReference>
<dbReference type="PANTHER" id="PTHR13710">
    <property type="entry name" value="DNA HELICASE RECQ FAMILY MEMBER"/>
    <property type="match status" value="1"/>
</dbReference>
<dbReference type="Pfam" id="PF00270">
    <property type="entry name" value="DEAD"/>
    <property type="match status" value="1"/>
</dbReference>
<dbReference type="PROSITE" id="PS51194">
    <property type="entry name" value="HELICASE_CTER"/>
    <property type="match status" value="1"/>
</dbReference>
<dbReference type="EMBL" id="NEFX01000011">
    <property type="protein sequence ID" value="OTW31233.1"/>
    <property type="molecule type" value="Genomic_DNA"/>
</dbReference>
<dbReference type="GO" id="GO:0005524">
    <property type="term" value="F:ATP binding"/>
    <property type="evidence" value="ECO:0007669"/>
    <property type="project" value="UniProtKB-KW"/>
</dbReference>
<dbReference type="InterPro" id="IPR004589">
    <property type="entry name" value="DNA_helicase_ATP-dep_RecQ"/>
</dbReference>
<evidence type="ECO:0000313" key="12">
    <source>
        <dbReference type="Proteomes" id="UP000195208"/>
    </source>
</evidence>
<feature type="domain" description="Helicase ATP-binding" evidence="8">
    <location>
        <begin position="23"/>
        <end position="190"/>
    </location>
</feature>
<protein>
    <recommendedName>
        <fullName evidence="6">ATP-dependent DNA helicase RecQ</fullName>
    </recommendedName>
    <alternativeName>
        <fullName evidence="7">DNA 3'-5' helicase RecQ</fullName>
    </alternativeName>
</protein>
<dbReference type="PROSITE" id="PS00690">
    <property type="entry name" value="DEAH_ATP_HELICASE"/>
    <property type="match status" value="1"/>
</dbReference>
<reference evidence="10" key="2">
    <citation type="submission" date="2019-11" db="EMBL/GenBank/DDBJ databases">
        <title>Whole genome comparisons of Staphylococcus agnetis isolates from cattle and chickens.</title>
        <authorList>
            <person name="Rhoads D."/>
            <person name="Shwani A."/>
            <person name="Adkins P."/>
            <person name="Calcutt M."/>
            <person name="Middleton J."/>
        </authorList>
    </citation>
    <scope>NUCLEOTIDE SEQUENCE</scope>
    <source>
        <strain evidence="10">1387</strain>
    </source>
</reference>
<dbReference type="GO" id="GO:0009378">
    <property type="term" value="F:four-way junction helicase activity"/>
    <property type="evidence" value="ECO:0007669"/>
    <property type="project" value="TreeGrafter"/>
</dbReference>
<dbReference type="Pfam" id="PF16124">
    <property type="entry name" value="RecQ_Zn_bind"/>
    <property type="match status" value="1"/>
</dbReference>
<evidence type="ECO:0000256" key="5">
    <source>
        <dbReference type="ARBA" id="ARBA00023125"/>
    </source>
</evidence>
<dbReference type="GO" id="GO:0030894">
    <property type="term" value="C:replisome"/>
    <property type="evidence" value="ECO:0007669"/>
    <property type="project" value="TreeGrafter"/>
</dbReference>
<dbReference type="GO" id="GO:0016787">
    <property type="term" value="F:hydrolase activity"/>
    <property type="evidence" value="ECO:0007669"/>
    <property type="project" value="UniProtKB-KW"/>
</dbReference>
<keyword evidence="4" id="KW-0067">ATP-binding</keyword>
<evidence type="ECO:0000256" key="4">
    <source>
        <dbReference type="ARBA" id="ARBA00022840"/>
    </source>
</evidence>
<keyword evidence="12" id="KW-1185">Reference proteome</keyword>
<proteinExistence type="predicted"/>
<dbReference type="OrthoDB" id="9763310at2"/>
<dbReference type="SMART" id="SM00487">
    <property type="entry name" value="DEXDc"/>
    <property type="match status" value="1"/>
</dbReference>
<keyword evidence="2 10" id="KW-0378">Hydrolase</keyword>
<reference evidence="11 12" key="1">
    <citation type="submission" date="2017-04" db="EMBL/GenBank/DDBJ databases">
        <title>Staphylococcus agnetis, a potential pathogen in the broiler production.</title>
        <authorList>
            <person name="Poulsen L."/>
        </authorList>
    </citation>
    <scope>NUCLEOTIDE SEQUENCE [LARGE SCALE GENOMIC DNA]</scope>
    <source>
        <strain evidence="11 12">723_310714_2_2_spleen</strain>
    </source>
</reference>
<evidence type="ECO:0000256" key="2">
    <source>
        <dbReference type="ARBA" id="ARBA00022801"/>
    </source>
</evidence>
<accession>A0A2T4MJ13</accession>
<dbReference type="GO" id="GO:0006281">
    <property type="term" value="P:DNA repair"/>
    <property type="evidence" value="ECO:0007669"/>
    <property type="project" value="TreeGrafter"/>
</dbReference>
<evidence type="ECO:0000313" key="10">
    <source>
        <dbReference type="EMBL" id="NJI01931.1"/>
    </source>
</evidence>
<dbReference type="SMART" id="SM00490">
    <property type="entry name" value="HELICc"/>
    <property type="match status" value="1"/>
</dbReference>
<dbReference type="InterPro" id="IPR032284">
    <property type="entry name" value="RecQ_Zn-bd"/>
</dbReference>
<dbReference type="GO" id="GO:0003677">
    <property type="term" value="F:DNA binding"/>
    <property type="evidence" value="ECO:0007669"/>
    <property type="project" value="UniProtKB-KW"/>
</dbReference>
<organism evidence="10 13">
    <name type="scientific">Staphylococcus agnetis</name>
    <dbReference type="NCBI Taxonomy" id="985762"/>
    <lineage>
        <taxon>Bacteria</taxon>
        <taxon>Bacillati</taxon>
        <taxon>Bacillota</taxon>
        <taxon>Bacilli</taxon>
        <taxon>Bacillales</taxon>
        <taxon>Staphylococcaceae</taxon>
        <taxon>Staphylococcus</taxon>
    </lineage>
</organism>
<dbReference type="KEGG" id="sagq:EP23_03290"/>
<evidence type="ECO:0000259" key="9">
    <source>
        <dbReference type="PROSITE" id="PS51194"/>
    </source>
</evidence>
<dbReference type="InterPro" id="IPR011545">
    <property type="entry name" value="DEAD/DEAH_box_helicase_dom"/>
</dbReference>
<evidence type="ECO:0000256" key="6">
    <source>
        <dbReference type="ARBA" id="ARBA00044535"/>
    </source>
</evidence>
<dbReference type="InterPro" id="IPR002464">
    <property type="entry name" value="DNA/RNA_helicase_DEAH_CS"/>
</dbReference>
<dbReference type="Gene3D" id="3.40.50.300">
    <property type="entry name" value="P-loop containing nucleotide triphosphate hydrolases"/>
    <property type="match status" value="2"/>
</dbReference>
<keyword evidence="5" id="KW-0238">DNA-binding</keyword>
<dbReference type="GO" id="GO:0043138">
    <property type="term" value="F:3'-5' DNA helicase activity"/>
    <property type="evidence" value="ECO:0007669"/>
    <property type="project" value="TreeGrafter"/>
</dbReference>
<dbReference type="CDD" id="cd17920">
    <property type="entry name" value="DEXHc_RecQ"/>
    <property type="match status" value="1"/>
</dbReference>
<dbReference type="Pfam" id="PF00271">
    <property type="entry name" value="Helicase_C"/>
    <property type="match status" value="1"/>
</dbReference>